<proteinExistence type="predicted"/>
<sequence length="91" mass="10122">MRPPLATLFESEVFYGVDDITLRTIDNQTFLRQTACWTDERPAFQIFFIAGLFSHQNHALPCVGLAKNQLGGVAIKVTSLTAFRFAAQGTE</sequence>
<dbReference type="Proteomes" id="UP001265315">
    <property type="component" value="Unassembled WGS sequence"/>
</dbReference>
<dbReference type="EMBL" id="JAVDSW010000006">
    <property type="protein sequence ID" value="MDR6704755.1"/>
    <property type="molecule type" value="Genomic_DNA"/>
</dbReference>
<dbReference type="AlphaFoldDB" id="A0AAW8M0A2"/>
<gene>
    <name evidence="1" type="ORF">J2W61_004630</name>
</gene>
<organism evidence="1 2">
    <name type="scientific">Agrobacterium tumefaciens</name>
    <dbReference type="NCBI Taxonomy" id="358"/>
    <lineage>
        <taxon>Bacteria</taxon>
        <taxon>Pseudomonadati</taxon>
        <taxon>Pseudomonadota</taxon>
        <taxon>Alphaproteobacteria</taxon>
        <taxon>Hyphomicrobiales</taxon>
        <taxon>Rhizobiaceae</taxon>
        <taxon>Rhizobium/Agrobacterium group</taxon>
        <taxon>Agrobacterium</taxon>
        <taxon>Agrobacterium tumefaciens complex</taxon>
    </lineage>
</organism>
<comment type="caution">
    <text evidence="1">The sequence shown here is derived from an EMBL/GenBank/DDBJ whole genome shotgun (WGS) entry which is preliminary data.</text>
</comment>
<protein>
    <submittedName>
        <fullName evidence="1">Uncharacterized protein</fullName>
    </submittedName>
</protein>
<reference evidence="1" key="1">
    <citation type="submission" date="2023-07" db="EMBL/GenBank/DDBJ databases">
        <title>Sorghum-associated microbial communities from plants grown in Nebraska, USA.</title>
        <authorList>
            <person name="Schachtman D."/>
        </authorList>
    </citation>
    <scope>NUCLEOTIDE SEQUENCE</scope>
    <source>
        <strain evidence="1">1457</strain>
    </source>
</reference>
<evidence type="ECO:0000313" key="1">
    <source>
        <dbReference type="EMBL" id="MDR6704755.1"/>
    </source>
</evidence>
<name>A0AAW8M0A2_AGRTU</name>
<evidence type="ECO:0000313" key="2">
    <source>
        <dbReference type="Proteomes" id="UP001265315"/>
    </source>
</evidence>
<accession>A0AAW8M0A2</accession>